<feature type="compositionally biased region" description="Polar residues" evidence="1">
    <location>
        <begin position="67"/>
        <end position="78"/>
    </location>
</feature>
<comment type="caution">
    <text evidence="2">The sequence shown here is derived from an EMBL/GenBank/DDBJ whole genome shotgun (WGS) entry which is preliminary data.</text>
</comment>
<sequence>MHEQEEEVPMDHIPMREVVIDIECDVNMSREARSPDLLDANLGKISSDKVCSAAVSLDGPIRGENGASLSSNVKNPSDVSPVLEKNVRKEKRKSNSAKKLPKPPRPPRGLSLDVADQRPIKEIAELV</sequence>
<dbReference type="PANTHER" id="PTHR34188">
    <property type="entry name" value="OS01G0299500 PROTEIN"/>
    <property type="match status" value="1"/>
</dbReference>
<dbReference type="EMBL" id="CACTIH010005686">
    <property type="protein sequence ID" value="CAA3000372.1"/>
    <property type="molecule type" value="Genomic_DNA"/>
</dbReference>
<keyword evidence="3" id="KW-1185">Reference proteome</keyword>
<evidence type="ECO:0000313" key="2">
    <source>
        <dbReference type="EMBL" id="CAA3000372.1"/>
    </source>
</evidence>
<evidence type="ECO:0000256" key="1">
    <source>
        <dbReference type="SAM" id="MobiDB-lite"/>
    </source>
</evidence>
<accession>A0A8S0T516</accession>
<dbReference type="PANTHER" id="PTHR34188:SF5">
    <property type="entry name" value="OS05G0131900 PROTEIN"/>
    <property type="match status" value="1"/>
</dbReference>
<reference evidence="2 3" key="1">
    <citation type="submission" date="2019-12" db="EMBL/GenBank/DDBJ databases">
        <authorList>
            <person name="Alioto T."/>
            <person name="Alioto T."/>
            <person name="Gomez Garrido J."/>
        </authorList>
    </citation>
    <scope>NUCLEOTIDE SEQUENCE [LARGE SCALE GENOMIC DNA]</scope>
</reference>
<feature type="region of interest" description="Disordered" evidence="1">
    <location>
        <begin position="60"/>
        <end position="116"/>
    </location>
</feature>
<dbReference type="OrthoDB" id="909678at2759"/>
<feature type="compositionally biased region" description="Basic residues" evidence="1">
    <location>
        <begin position="88"/>
        <end position="102"/>
    </location>
</feature>
<proteinExistence type="predicted"/>
<name>A0A8S0T516_OLEEU</name>
<protein>
    <submittedName>
        <fullName evidence="2">Uncharacterized protein</fullName>
    </submittedName>
</protein>
<dbReference type="Proteomes" id="UP000594638">
    <property type="component" value="Unassembled WGS sequence"/>
</dbReference>
<evidence type="ECO:0000313" key="3">
    <source>
        <dbReference type="Proteomes" id="UP000594638"/>
    </source>
</evidence>
<dbReference type="Gramene" id="OE9A099362T1">
    <property type="protein sequence ID" value="OE9A099362C1"/>
    <property type="gene ID" value="OE9A099362"/>
</dbReference>
<organism evidence="2 3">
    <name type="scientific">Olea europaea subsp. europaea</name>
    <dbReference type="NCBI Taxonomy" id="158383"/>
    <lineage>
        <taxon>Eukaryota</taxon>
        <taxon>Viridiplantae</taxon>
        <taxon>Streptophyta</taxon>
        <taxon>Embryophyta</taxon>
        <taxon>Tracheophyta</taxon>
        <taxon>Spermatophyta</taxon>
        <taxon>Magnoliopsida</taxon>
        <taxon>eudicotyledons</taxon>
        <taxon>Gunneridae</taxon>
        <taxon>Pentapetalae</taxon>
        <taxon>asterids</taxon>
        <taxon>lamiids</taxon>
        <taxon>Lamiales</taxon>
        <taxon>Oleaceae</taxon>
        <taxon>Oleeae</taxon>
        <taxon>Olea</taxon>
    </lineage>
</organism>
<dbReference type="AlphaFoldDB" id="A0A8S0T516"/>
<gene>
    <name evidence="2" type="ORF">OLEA9_A099362</name>
</gene>